<dbReference type="OrthoDB" id="1935097at2759"/>
<dbReference type="AlphaFoldDB" id="A0A5K1BR03"/>
<dbReference type="PANTHER" id="PTHR33670:SF15">
    <property type="entry name" value="OS02G0797600 PROTEIN"/>
    <property type="match status" value="1"/>
</dbReference>
<evidence type="ECO:0000256" key="1">
    <source>
        <dbReference type="SAM" id="MobiDB-lite"/>
    </source>
</evidence>
<dbReference type="Pfam" id="PF15365">
    <property type="entry name" value="PNRC"/>
    <property type="match status" value="1"/>
</dbReference>
<feature type="compositionally biased region" description="Low complexity" evidence="1">
    <location>
        <begin position="137"/>
        <end position="146"/>
    </location>
</feature>
<accession>A0A5K1BR03</accession>
<evidence type="ECO:0000313" key="2">
    <source>
        <dbReference type="EMBL" id="VVW16489.1"/>
    </source>
</evidence>
<dbReference type="OMA" id="ITIAHFY"/>
<proteinExistence type="predicted"/>
<feature type="region of interest" description="Disordered" evidence="1">
    <location>
        <begin position="23"/>
        <end position="53"/>
    </location>
</feature>
<gene>
    <name evidence="2" type="ORF">NYM_LOCUS15422</name>
</gene>
<feature type="region of interest" description="Disordered" evidence="1">
    <location>
        <begin position="125"/>
        <end position="146"/>
    </location>
</feature>
<dbReference type="GO" id="GO:0016071">
    <property type="term" value="P:mRNA metabolic process"/>
    <property type="evidence" value="ECO:0007669"/>
    <property type="project" value="UniProtKB-ARBA"/>
</dbReference>
<protein>
    <submittedName>
        <fullName evidence="2">Uncharacterized protein</fullName>
    </submittedName>
</protein>
<dbReference type="EMBL" id="LR721781">
    <property type="protein sequence ID" value="VVW16489.1"/>
    <property type="molecule type" value="Genomic_DNA"/>
</dbReference>
<feature type="compositionally biased region" description="Basic residues" evidence="1">
    <location>
        <begin position="29"/>
        <end position="44"/>
    </location>
</feature>
<organism evidence="2">
    <name type="scientific">Nymphaea colorata</name>
    <name type="common">pocket water lily</name>
    <dbReference type="NCBI Taxonomy" id="210225"/>
    <lineage>
        <taxon>Eukaryota</taxon>
        <taxon>Viridiplantae</taxon>
        <taxon>Streptophyta</taxon>
        <taxon>Embryophyta</taxon>
        <taxon>Tracheophyta</taxon>
        <taxon>Spermatophyta</taxon>
        <taxon>Magnoliopsida</taxon>
        <taxon>Nymphaeales</taxon>
        <taxon>Nymphaeaceae</taxon>
        <taxon>Nymphaea</taxon>
    </lineage>
</organism>
<sequence>MSAVVLRSQDCLADRFGKLSMGCLSRTPKTGRNRPRSGRRKRSPAKSDGKDSLTVKFPAANLVMERVHILKRGEALRYEGSKAEEKRRADGDFLVCSTERIGPEPELVPRKIRLPDIKTGRLSVDSSGPYAGTAFESSPSPSSLPLPAFCRKTKSRSEEMATKDIRRMLQLDF</sequence>
<dbReference type="PANTHER" id="PTHR33670">
    <property type="entry name" value="SPLICING FACTOR, PROLINE- AND GLUTAMINE-RICH-LIKE"/>
    <property type="match status" value="1"/>
</dbReference>
<dbReference type="InterPro" id="IPR028322">
    <property type="entry name" value="PNRC-like_rgn"/>
</dbReference>
<reference evidence="2" key="1">
    <citation type="submission" date="2019-09" db="EMBL/GenBank/DDBJ databases">
        <authorList>
            <person name="Zhang L."/>
        </authorList>
    </citation>
    <scope>NUCLEOTIDE SEQUENCE</scope>
</reference>
<dbReference type="Gramene" id="NC3G0221170.1">
    <property type="protein sequence ID" value="NC3G0221170.1:cds"/>
    <property type="gene ID" value="NC3G0221170"/>
</dbReference>
<name>A0A5K1BR03_9MAGN</name>